<dbReference type="EMBL" id="JAODUP010000807">
    <property type="protein sequence ID" value="KAK2143844.1"/>
    <property type="molecule type" value="Genomic_DNA"/>
</dbReference>
<dbReference type="PANTHER" id="PTHR37412">
    <property type="entry name" value="C2 DOMAIN-CONTAINING PROTEIN 5"/>
    <property type="match status" value="1"/>
</dbReference>
<dbReference type="Proteomes" id="UP001208570">
    <property type="component" value="Unassembled WGS sequence"/>
</dbReference>
<dbReference type="Pfam" id="PF23128">
    <property type="entry name" value="YbjQ_4"/>
    <property type="match status" value="1"/>
</dbReference>
<dbReference type="GO" id="GO:0090314">
    <property type="term" value="P:positive regulation of protein targeting to membrane"/>
    <property type="evidence" value="ECO:0007669"/>
    <property type="project" value="TreeGrafter"/>
</dbReference>
<dbReference type="InterPro" id="IPR038983">
    <property type="entry name" value="C2CD5"/>
</dbReference>
<comment type="caution">
    <text evidence="2">The sequence shown here is derived from an EMBL/GenBank/DDBJ whole genome shotgun (WGS) entry which is preliminary data.</text>
</comment>
<dbReference type="GO" id="GO:0010828">
    <property type="term" value="P:positive regulation of D-glucose transmembrane transport"/>
    <property type="evidence" value="ECO:0007669"/>
    <property type="project" value="TreeGrafter"/>
</dbReference>
<gene>
    <name evidence="2" type="ORF">LSH36_807g00137</name>
</gene>
<dbReference type="InterPro" id="IPR057815">
    <property type="entry name" value="C2CD5_C"/>
</dbReference>
<dbReference type="GO" id="GO:0031340">
    <property type="term" value="P:positive regulation of vesicle fusion"/>
    <property type="evidence" value="ECO:0007669"/>
    <property type="project" value="TreeGrafter"/>
</dbReference>
<dbReference type="GO" id="GO:0065002">
    <property type="term" value="P:intracellular protein transmembrane transport"/>
    <property type="evidence" value="ECO:0007669"/>
    <property type="project" value="TreeGrafter"/>
</dbReference>
<dbReference type="GO" id="GO:0072659">
    <property type="term" value="P:protein localization to plasma membrane"/>
    <property type="evidence" value="ECO:0007669"/>
    <property type="project" value="TreeGrafter"/>
</dbReference>
<evidence type="ECO:0000313" key="3">
    <source>
        <dbReference type="Proteomes" id="UP001208570"/>
    </source>
</evidence>
<sequence>MHMIPYESTSYQIQAIEITPLTYIPNAHIDQYLGHLNFFLIRETTSVRDEGGLNGFLHSFIAEIMAICRAHVTCLGGNSLVAYRMSECVLDKSLHKNQSQCLINVSGDITAVSYIGQQHVSDHKHIAVASASDQREPSPGCWSIRVPQNTHPSLCVSNSS</sequence>
<evidence type="ECO:0000259" key="1">
    <source>
        <dbReference type="Pfam" id="PF23128"/>
    </source>
</evidence>
<reference evidence="2" key="1">
    <citation type="journal article" date="2023" name="Mol. Biol. Evol.">
        <title>Third-Generation Sequencing Reveals the Adaptive Role of the Epigenome in Three Deep-Sea Polychaetes.</title>
        <authorList>
            <person name="Perez M."/>
            <person name="Aroh O."/>
            <person name="Sun Y."/>
            <person name="Lan Y."/>
            <person name="Juniper S.K."/>
            <person name="Young C.R."/>
            <person name="Angers B."/>
            <person name="Qian P.Y."/>
        </authorList>
    </citation>
    <scope>NUCLEOTIDE SEQUENCE</scope>
    <source>
        <strain evidence="2">P08H-3</strain>
    </source>
</reference>
<accession>A0AAD9MUV4</accession>
<protein>
    <recommendedName>
        <fullName evidence="1">C2CD5 C-terminal domain-containing protein</fullName>
    </recommendedName>
</protein>
<proteinExistence type="predicted"/>
<organism evidence="2 3">
    <name type="scientific">Paralvinella palmiformis</name>
    <dbReference type="NCBI Taxonomy" id="53620"/>
    <lineage>
        <taxon>Eukaryota</taxon>
        <taxon>Metazoa</taxon>
        <taxon>Spiralia</taxon>
        <taxon>Lophotrochozoa</taxon>
        <taxon>Annelida</taxon>
        <taxon>Polychaeta</taxon>
        <taxon>Sedentaria</taxon>
        <taxon>Canalipalpata</taxon>
        <taxon>Terebellida</taxon>
        <taxon>Terebelliformia</taxon>
        <taxon>Alvinellidae</taxon>
        <taxon>Paralvinella</taxon>
    </lineage>
</organism>
<dbReference type="GO" id="GO:0005886">
    <property type="term" value="C:plasma membrane"/>
    <property type="evidence" value="ECO:0007669"/>
    <property type="project" value="TreeGrafter"/>
</dbReference>
<evidence type="ECO:0000313" key="2">
    <source>
        <dbReference type="EMBL" id="KAK2143844.1"/>
    </source>
</evidence>
<keyword evidence="3" id="KW-1185">Reference proteome</keyword>
<feature type="domain" description="C2CD5 C-terminal" evidence="1">
    <location>
        <begin position="18"/>
        <end position="111"/>
    </location>
</feature>
<dbReference type="PANTHER" id="PTHR37412:SF2">
    <property type="entry name" value="C2 DOMAIN-CONTAINING PROTEIN 5"/>
    <property type="match status" value="1"/>
</dbReference>
<dbReference type="AlphaFoldDB" id="A0AAD9MUV4"/>
<dbReference type="GO" id="GO:0005509">
    <property type="term" value="F:calcium ion binding"/>
    <property type="evidence" value="ECO:0007669"/>
    <property type="project" value="TreeGrafter"/>
</dbReference>
<dbReference type="GO" id="GO:0005544">
    <property type="term" value="F:calcium-dependent phospholipid binding"/>
    <property type="evidence" value="ECO:0007669"/>
    <property type="project" value="InterPro"/>
</dbReference>
<name>A0AAD9MUV4_9ANNE</name>